<proteinExistence type="predicted"/>
<accession>A0AAJ5WMS4</accession>
<gene>
    <name evidence="1" type="ORF">P0Y53_15965</name>
</gene>
<evidence type="ECO:0000313" key="1">
    <source>
        <dbReference type="EMBL" id="WEK33984.1"/>
    </source>
</evidence>
<organism evidence="1 2">
    <name type="scientific">Candidatus Pseudobacter hemicellulosilyticus</name>
    <dbReference type="NCBI Taxonomy" id="3121375"/>
    <lineage>
        <taxon>Bacteria</taxon>
        <taxon>Pseudomonadati</taxon>
        <taxon>Bacteroidota</taxon>
        <taxon>Chitinophagia</taxon>
        <taxon>Chitinophagales</taxon>
        <taxon>Chitinophagaceae</taxon>
        <taxon>Pseudobacter</taxon>
    </lineage>
</organism>
<name>A0AAJ5WMS4_9BACT</name>
<dbReference type="Proteomes" id="UP001220610">
    <property type="component" value="Chromosome"/>
</dbReference>
<dbReference type="EMBL" id="CP119311">
    <property type="protein sequence ID" value="WEK33984.1"/>
    <property type="molecule type" value="Genomic_DNA"/>
</dbReference>
<dbReference type="Gene3D" id="2.40.160.10">
    <property type="entry name" value="Porin"/>
    <property type="match status" value="1"/>
</dbReference>
<evidence type="ECO:0008006" key="3">
    <source>
        <dbReference type="Google" id="ProtNLM"/>
    </source>
</evidence>
<dbReference type="AlphaFoldDB" id="A0AAJ5WMS4"/>
<dbReference type="InterPro" id="IPR023614">
    <property type="entry name" value="Porin_dom_sf"/>
</dbReference>
<protein>
    <recommendedName>
        <fullName evidence="3">Cell surface protein SprA</fullName>
    </recommendedName>
</protein>
<sequence>MPVLQPVFAQAPRTEQSLSNLRRKLILVNQPFVQLDSLSIVPRTLQVMGVPDSLYSIDYLNARLTWKGPPRSDSLVVLYRVFPSRLNASVGRLEYDSVMNRFMGQPFIPDFNGVGPQADNFFNFGNITYSGSFGRSISFGNSQDAVVTSNLNLQLSGYLADSIEIAAAITDNNIPIQPDGTTQQLNEFDRIFLQFRKKNWQLSLGDIDIRQSQQYFLSFYKRLQGIAFETKSAITDKISNNVLVSGSIAKGKFTRNILEALEGNQGPYRLQGANNEFFFIVLANTERVWIDGELLQRGEDQDYVINYNTAEITFTPKRMITKDKRIQVEFEYADRNYLNSNLYLTDEVNFNEKVKLRIGLFSNADAKSSPINQTLDPNQKLFLNTIGDSINQAFYPNALIDSFAIGKILYKKVDTLYNNGQSYDSIYIYSTSPDSARYNLSFIDVGAGNGNYMPDLNGANGKVYRWVEPVNGVSQGQYEPAVFLVTPKKQQVATIGVEYALSKTTTVNTELAMSTYDVNTFSTRDKGDDKGYAGKIQLRNTQPLRRRGRLNLVTDLGYEYVEARFKPLERLRNVEFTRDWGLPYIVESENESIATAALQLLDSANNSLRYQFTHYQRGNGFTGLRNAIWQTQNVGGWRLNNNFTVSQVNSLTDKGYFLRPTIDVSRTFPRLKNYSIGFNYAVEHTEIHNKQSDSLSLTSFSFSNFQVALKSDAAKPNRWGLTWFTRTNQYPLGTKLERSDRSQNFNLSSELLGNPRHQFRFNATYRTLDVLNDLVTTQTADESLLGRAEYQVNEWNGMLTGNVLYEVGSGQEQKRDFAFLEVPAGQGEYTWIDYNNDGVQQLNEFEIAQFQDQATYIRIFTPSNEFVKANYNTINYALQLNPRSVINLSSARRLSKFLARLNLQSSLQLSKKEQARGVVQLNPFKAPLSDTSLITLNSILVNTFSYNRFSTRWGFDVNNSRNEAKSLLTYGYETRSLNEWSLRTRWNLSKALALEVTGRRGINQLATSSAKFDNRNYRVRQQGIEPAFNYVRGANFRLQLGYKYTNKDNEQGSEEQSVSNAINLEAKYNILQSTSIQAKFTYNNIRFTSTDAVPNTNSPAAYIMLDGLLPGQNFLWTLDLTKRLSNNLELNIQYEGRKPGEARIVHVGRASIRALL</sequence>
<reference evidence="1" key="1">
    <citation type="submission" date="2023-03" db="EMBL/GenBank/DDBJ databases">
        <title>Andean soil-derived lignocellulolytic bacterial consortium as a source of novel taxa and putative plastic-active enzymes.</title>
        <authorList>
            <person name="Diaz-Garcia L."/>
            <person name="Chuvochina M."/>
            <person name="Feuerriegel G."/>
            <person name="Bunk B."/>
            <person name="Sproer C."/>
            <person name="Streit W.R."/>
            <person name="Rodriguez L.M."/>
            <person name="Overmann J."/>
            <person name="Jimenez D.J."/>
        </authorList>
    </citation>
    <scope>NUCLEOTIDE SEQUENCE</scope>
    <source>
        <strain evidence="1">MAG 7</strain>
    </source>
</reference>
<evidence type="ECO:0000313" key="2">
    <source>
        <dbReference type="Proteomes" id="UP001220610"/>
    </source>
</evidence>